<sequence length="395" mass="43677">MSLSFTSLSSKLLYLLCVTLSFQHHSIHSSSSTANPTGLTLRVAVDDSPGSPLYGIQNLTIEERIDMLINVSNARADYLNLVSNPDREILPDNIRIPLLRENLWYAAEFKIGSQLHQVKLLMDTGGGLTWTQCQPCQKCFPQKPPIYDPRASQTYGTLPCDHRLCKTLGKDLTCVDGNTEISGIFGLSFSPDSMAKQFSDETHSRFSYCFAPIVGAIPPPLVLRFGEDIPTFPSGHLQSTLVMRSPATNSYFYYLELLDISIDSFRIGFSPSTFQFRAGGAGGCLIDSGALFTFIDSGTIGVNAYERGSSFQVCYERPPNYEEFASLTFHFNGADYTVAGKYVNVFKPELFCVGVLRGPSSTILGAWHQQDKRIIHDELFGELQFADENCANDVA</sequence>
<evidence type="ECO:0000256" key="3">
    <source>
        <dbReference type="ARBA" id="ARBA00022801"/>
    </source>
</evidence>
<comment type="caution">
    <text evidence="7">The sequence shown here is derived from an EMBL/GenBank/DDBJ whole genome shotgun (WGS) entry which is preliminary data.</text>
</comment>
<dbReference type="EMBL" id="JBBPBM010000024">
    <property type="protein sequence ID" value="KAK8542678.1"/>
    <property type="molecule type" value="Genomic_DNA"/>
</dbReference>
<dbReference type="InterPro" id="IPR032861">
    <property type="entry name" value="TAXi_N"/>
</dbReference>
<organism evidence="7 8">
    <name type="scientific">Hibiscus sabdariffa</name>
    <name type="common">roselle</name>
    <dbReference type="NCBI Taxonomy" id="183260"/>
    <lineage>
        <taxon>Eukaryota</taxon>
        <taxon>Viridiplantae</taxon>
        <taxon>Streptophyta</taxon>
        <taxon>Embryophyta</taxon>
        <taxon>Tracheophyta</taxon>
        <taxon>Spermatophyta</taxon>
        <taxon>Magnoliopsida</taxon>
        <taxon>eudicotyledons</taxon>
        <taxon>Gunneridae</taxon>
        <taxon>Pentapetalae</taxon>
        <taxon>rosids</taxon>
        <taxon>malvids</taxon>
        <taxon>Malvales</taxon>
        <taxon>Malvaceae</taxon>
        <taxon>Malvoideae</taxon>
        <taxon>Hibiscus</taxon>
    </lineage>
</organism>
<evidence type="ECO:0000313" key="8">
    <source>
        <dbReference type="Proteomes" id="UP001472677"/>
    </source>
</evidence>
<dbReference type="InterPro" id="IPR032799">
    <property type="entry name" value="TAXi_C"/>
</dbReference>
<evidence type="ECO:0000259" key="6">
    <source>
        <dbReference type="Pfam" id="PF14543"/>
    </source>
</evidence>
<feature type="domain" description="Xylanase inhibitor N-terminal" evidence="6">
    <location>
        <begin position="105"/>
        <end position="167"/>
    </location>
</feature>
<feature type="chain" id="PRO_5045832791" description="Peptidase A1 domain-containing protein" evidence="4">
    <location>
        <begin position="22"/>
        <end position="395"/>
    </location>
</feature>
<evidence type="ECO:0000256" key="1">
    <source>
        <dbReference type="ARBA" id="ARBA00007447"/>
    </source>
</evidence>
<keyword evidence="4" id="KW-0732">Signal</keyword>
<dbReference type="PANTHER" id="PTHR47967">
    <property type="entry name" value="OS07G0603500 PROTEIN-RELATED"/>
    <property type="match status" value="1"/>
</dbReference>
<dbReference type="Pfam" id="PF14541">
    <property type="entry name" value="TAXi_C"/>
    <property type="match status" value="1"/>
</dbReference>
<gene>
    <name evidence="7" type="ORF">V6N12_015264</name>
</gene>
<evidence type="ECO:0000259" key="5">
    <source>
        <dbReference type="Pfam" id="PF14541"/>
    </source>
</evidence>
<keyword evidence="8" id="KW-1185">Reference proteome</keyword>
<keyword evidence="3" id="KW-0378">Hydrolase</keyword>
<evidence type="ECO:0000313" key="7">
    <source>
        <dbReference type="EMBL" id="KAK8542678.1"/>
    </source>
</evidence>
<feature type="signal peptide" evidence="4">
    <location>
        <begin position="1"/>
        <end position="21"/>
    </location>
</feature>
<name>A0ABR2DMQ7_9ROSI</name>
<dbReference type="PANTHER" id="PTHR47967:SF123">
    <property type="entry name" value="ASPARTIC PROTEINASE NEPENTHESIN-1-LIKE"/>
    <property type="match status" value="1"/>
</dbReference>
<protein>
    <recommendedName>
        <fullName evidence="9">Peptidase A1 domain-containing protein</fullName>
    </recommendedName>
</protein>
<dbReference type="InterPro" id="IPR021109">
    <property type="entry name" value="Peptidase_aspartic_dom_sf"/>
</dbReference>
<evidence type="ECO:0008006" key="9">
    <source>
        <dbReference type="Google" id="ProtNLM"/>
    </source>
</evidence>
<evidence type="ECO:0000256" key="2">
    <source>
        <dbReference type="ARBA" id="ARBA00022670"/>
    </source>
</evidence>
<dbReference type="SUPFAM" id="SSF50630">
    <property type="entry name" value="Acid proteases"/>
    <property type="match status" value="1"/>
</dbReference>
<dbReference type="Gene3D" id="2.40.70.10">
    <property type="entry name" value="Acid Proteases"/>
    <property type="match status" value="2"/>
</dbReference>
<reference evidence="7 8" key="1">
    <citation type="journal article" date="2024" name="G3 (Bethesda)">
        <title>Genome assembly of Hibiscus sabdariffa L. provides insights into metabolisms of medicinal natural products.</title>
        <authorList>
            <person name="Kim T."/>
        </authorList>
    </citation>
    <scope>NUCLEOTIDE SEQUENCE [LARGE SCALE GENOMIC DNA]</scope>
    <source>
        <strain evidence="7">TK-2024</strain>
        <tissue evidence="7">Old leaves</tissue>
    </source>
</reference>
<proteinExistence type="inferred from homology"/>
<evidence type="ECO:0000256" key="4">
    <source>
        <dbReference type="SAM" id="SignalP"/>
    </source>
</evidence>
<feature type="domain" description="Xylanase inhibitor C-terminal" evidence="5">
    <location>
        <begin position="253"/>
        <end position="386"/>
    </location>
</feature>
<dbReference type="Proteomes" id="UP001472677">
    <property type="component" value="Unassembled WGS sequence"/>
</dbReference>
<keyword evidence="2" id="KW-0645">Protease</keyword>
<dbReference type="InterPro" id="IPR051708">
    <property type="entry name" value="Plant_Aspart_Prot_A1"/>
</dbReference>
<comment type="similarity">
    <text evidence="1">Belongs to the peptidase A1 family.</text>
</comment>
<accession>A0ABR2DMQ7</accession>
<dbReference type="Pfam" id="PF14543">
    <property type="entry name" value="TAXi_N"/>
    <property type="match status" value="1"/>
</dbReference>